<dbReference type="Proteomes" id="UP000036681">
    <property type="component" value="Unplaced"/>
</dbReference>
<keyword evidence="1" id="KW-1185">Reference proteome</keyword>
<proteinExistence type="predicted"/>
<dbReference type="AlphaFoldDB" id="A0A0M3HNJ3"/>
<accession>A0A0M3HNJ3</accession>
<organism evidence="1 2">
    <name type="scientific">Ascaris lumbricoides</name>
    <name type="common">Giant roundworm</name>
    <dbReference type="NCBI Taxonomy" id="6252"/>
    <lineage>
        <taxon>Eukaryota</taxon>
        <taxon>Metazoa</taxon>
        <taxon>Ecdysozoa</taxon>
        <taxon>Nematoda</taxon>
        <taxon>Chromadorea</taxon>
        <taxon>Rhabditida</taxon>
        <taxon>Spirurina</taxon>
        <taxon>Ascaridomorpha</taxon>
        <taxon>Ascaridoidea</taxon>
        <taxon>Ascarididae</taxon>
        <taxon>Ascaris</taxon>
    </lineage>
</organism>
<evidence type="ECO:0000313" key="1">
    <source>
        <dbReference type="Proteomes" id="UP000036681"/>
    </source>
</evidence>
<name>A0A0M3HNJ3_ASCLU</name>
<protein>
    <submittedName>
        <fullName evidence="2">C2H2-type domain-containing protein</fullName>
    </submittedName>
</protein>
<reference evidence="2" key="1">
    <citation type="submission" date="2017-02" db="UniProtKB">
        <authorList>
            <consortium name="WormBaseParasite"/>
        </authorList>
    </citation>
    <scope>IDENTIFICATION</scope>
</reference>
<dbReference type="WBParaSite" id="ALUE_0000326101-mRNA-1">
    <property type="protein sequence ID" value="ALUE_0000326101-mRNA-1"/>
    <property type="gene ID" value="ALUE_0000326101"/>
</dbReference>
<sequence>MRTFFTTKKEQMFIGECDNVATCFMFFKQSSHIKTHFIHHRIMHRDLCESCKYAFSILMNRRNEDFNCNQLLVRTHSQIVEKLKKRK</sequence>
<evidence type="ECO:0000313" key="2">
    <source>
        <dbReference type="WBParaSite" id="ALUE_0000326101-mRNA-1"/>
    </source>
</evidence>